<dbReference type="Proteomes" id="UP000481861">
    <property type="component" value="Unassembled WGS sequence"/>
</dbReference>
<protein>
    <submittedName>
        <fullName evidence="3">Putative RNA methyltransferase-domain-containing protein</fullName>
    </submittedName>
</protein>
<name>A0A7C8I7H6_9PLEO</name>
<dbReference type="GO" id="GO:0032259">
    <property type="term" value="P:methylation"/>
    <property type="evidence" value="ECO:0007669"/>
    <property type="project" value="UniProtKB-KW"/>
</dbReference>
<evidence type="ECO:0000256" key="2">
    <source>
        <dbReference type="SAM" id="MobiDB-lite"/>
    </source>
</evidence>
<dbReference type="PANTHER" id="PTHR12150">
    <property type="entry name" value="CLASS IV SAM-BINDING METHYLTRANSFERASE-RELATED"/>
    <property type="match status" value="1"/>
</dbReference>
<dbReference type="PANTHER" id="PTHR12150:SF13">
    <property type="entry name" value="METHYLTRANSFERASE C9ORF114-RELATED"/>
    <property type="match status" value="1"/>
</dbReference>
<comment type="caution">
    <text evidence="3">The sequence shown here is derived from an EMBL/GenBank/DDBJ whole genome shotgun (WGS) entry which is preliminary data.</text>
</comment>
<dbReference type="InterPro" id="IPR029028">
    <property type="entry name" value="Alpha/beta_knot_MTases"/>
</dbReference>
<dbReference type="InterPro" id="IPR029026">
    <property type="entry name" value="tRNA_m1G_MTases_N"/>
</dbReference>
<dbReference type="GO" id="GO:0008168">
    <property type="term" value="F:methyltransferase activity"/>
    <property type="evidence" value="ECO:0007669"/>
    <property type="project" value="UniProtKB-KW"/>
</dbReference>
<dbReference type="Pfam" id="PF02598">
    <property type="entry name" value="Methyltrn_RNA_3"/>
    <property type="match status" value="1"/>
</dbReference>
<dbReference type="AlphaFoldDB" id="A0A7C8I7H6"/>
<feature type="compositionally biased region" description="Low complexity" evidence="2">
    <location>
        <begin position="430"/>
        <end position="453"/>
    </location>
</feature>
<accession>A0A7C8I7H6</accession>
<feature type="compositionally biased region" description="Acidic residues" evidence="2">
    <location>
        <begin position="90"/>
        <end position="108"/>
    </location>
</feature>
<evidence type="ECO:0000256" key="1">
    <source>
        <dbReference type="ARBA" id="ARBA00009841"/>
    </source>
</evidence>
<feature type="region of interest" description="Disordered" evidence="2">
    <location>
        <begin position="416"/>
        <end position="453"/>
    </location>
</feature>
<dbReference type="Gene3D" id="3.40.1280.10">
    <property type="match status" value="2"/>
</dbReference>
<dbReference type="InterPro" id="IPR003750">
    <property type="entry name" value="Put_MeTrfase-C9orf114-like"/>
</dbReference>
<dbReference type="CDD" id="cd18086">
    <property type="entry name" value="HsC9orf114-like"/>
    <property type="match status" value="1"/>
</dbReference>
<dbReference type="EMBL" id="JAADJZ010000024">
    <property type="protein sequence ID" value="KAF2867150.1"/>
    <property type="molecule type" value="Genomic_DNA"/>
</dbReference>
<proteinExistence type="inferred from homology"/>
<sequence>MGDDTIEVVPRPVTSSAKTAKGKKRKHASPTVIIHQKKDAENGEDDTIWDVEVTPEPPSKKRTKRVSSSAAKKQRNAPESTTNGTHEAEAETEAEVEVEVEAQPEGELDTSKPSAVFKPVRRKNWTVSLALPGSFIANVSTLVQKTILAGRIARTCATFCIDEIVIFDDDPPTIPDKVSPKYRPKGSKKTKQEILESIEPDDQPFQNPDQFLHHVLAYAEAPPYLKDSLFPRHPNLGQAGVLPSLDMPHHMRADEWCRFREGVALDKSEVASFSESSNANYTPKSKSKSSKSKTAALKEFTYVYCGLPFPVKVPGLKQPGERLSVRFTNADPPPSWPNLSQAEVENLEIIVADELDSRPEAEGWYWGYTVRRANSLSAVYTECPYKGTPCSCETDCDHRGGYSFAIATSERGVPLSSIMPENLQPPPPTSKRTASSKSKSPSRPRASTPEPELLPPTFTHLLIVIGGVSGLEPAVAADSVLVSKAGLTKETAHQAFDYWVNLVPGQGSRTIRTEEAVDYACCLLKEYVDSQWDARGL</sequence>
<dbReference type="SUPFAM" id="SSF75217">
    <property type="entry name" value="alpha/beta knot"/>
    <property type="match status" value="1"/>
</dbReference>
<comment type="similarity">
    <text evidence="1">Belongs to the class IV-like SAM-binding methyltransferase superfamily.</text>
</comment>
<evidence type="ECO:0000313" key="3">
    <source>
        <dbReference type="EMBL" id="KAF2867150.1"/>
    </source>
</evidence>
<feature type="compositionally biased region" description="Polar residues" evidence="2">
    <location>
        <begin position="66"/>
        <end position="85"/>
    </location>
</feature>
<gene>
    <name evidence="3" type="ORF">BDV95DRAFT_611022</name>
</gene>
<reference evidence="3 4" key="1">
    <citation type="submission" date="2020-01" db="EMBL/GenBank/DDBJ databases">
        <authorList>
            <consortium name="DOE Joint Genome Institute"/>
            <person name="Haridas S."/>
            <person name="Albert R."/>
            <person name="Binder M."/>
            <person name="Bloem J."/>
            <person name="Labutti K."/>
            <person name="Salamov A."/>
            <person name="Andreopoulos B."/>
            <person name="Baker S.E."/>
            <person name="Barry K."/>
            <person name="Bills G."/>
            <person name="Bluhm B.H."/>
            <person name="Cannon C."/>
            <person name="Castanera R."/>
            <person name="Culley D.E."/>
            <person name="Daum C."/>
            <person name="Ezra D."/>
            <person name="Gonzalez J.B."/>
            <person name="Henrissat B."/>
            <person name="Kuo A."/>
            <person name="Liang C."/>
            <person name="Lipzen A."/>
            <person name="Lutzoni F."/>
            <person name="Magnuson J."/>
            <person name="Mondo S."/>
            <person name="Nolan M."/>
            <person name="Ohm R."/>
            <person name="Pangilinan J."/>
            <person name="Park H.-J.H."/>
            <person name="Ramirez L."/>
            <person name="Alfaro M."/>
            <person name="Sun H."/>
            <person name="Tritt A."/>
            <person name="Yoshinaga Y."/>
            <person name="Zwiers L.-H.L."/>
            <person name="Turgeon B.G."/>
            <person name="Goodwin S.B."/>
            <person name="Spatafora J.W."/>
            <person name="Crous P.W."/>
            <person name="Grigoriev I.V."/>
        </authorList>
    </citation>
    <scope>NUCLEOTIDE SEQUENCE [LARGE SCALE GENOMIC DNA]</scope>
    <source>
        <strain evidence="3 4">CBS 611.86</strain>
    </source>
</reference>
<keyword evidence="4" id="KW-1185">Reference proteome</keyword>
<evidence type="ECO:0000313" key="4">
    <source>
        <dbReference type="Proteomes" id="UP000481861"/>
    </source>
</evidence>
<keyword evidence="3" id="KW-0489">Methyltransferase</keyword>
<organism evidence="3 4">
    <name type="scientific">Massariosphaeria phaeospora</name>
    <dbReference type="NCBI Taxonomy" id="100035"/>
    <lineage>
        <taxon>Eukaryota</taxon>
        <taxon>Fungi</taxon>
        <taxon>Dikarya</taxon>
        <taxon>Ascomycota</taxon>
        <taxon>Pezizomycotina</taxon>
        <taxon>Dothideomycetes</taxon>
        <taxon>Pleosporomycetidae</taxon>
        <taxon>Pleosporales</taxon>
        <taxon>Pleosporales incertae sedis</taxon>
        <taxon>Massariosphaeria</taxon>
    </lineage>
</organism>
<dbReference type="OrthoDB" id="361029at2759"/>
<keyword evidence="3" id="KW-0808">Transferase</keyword>
<feature type="region of interest" description="Disordered" evidence="2">
    <location>
        <begin position="1"/>
        <end position="112"/>
    </location>
</feature>